<dbReference type="STRING" id="1048983.EL17_01110"/>
<dbReference type="OrthoDB" id="1488345at2"/>
<feature type="domain" description="ASPIC/UnbV" evidence="2">
    <location>
        <begin position="651"/>
        <end position="721"/>
    </location>
</feature>
<dbReference type="PROSITE" id="PS51257">
    <property type="entry name" value="PROKAR_LIPOPROTEIN"/>
    <property type="match status" value="1"/>
</dbReference>
<gene>
    <name evidence="3" type="ORF">EL17_01110</name>
</gene>
<sequence length="752" mass="83760">MKIFFFLFFVSLSLIITGCTQEEKQKEIFSIVDEAAKSYFFIPENQYSGFNIDPYYDSLLETSDVYGKNSIKYEKAKALLYSGRTIEAIEIFREFYDIKKRTYTVVGLSNEEEASIEKMLALSYLRLGEQENCLHHHSSASCIVPIREEGYHQLPFGSSEAIKLYKEILAAMPWDLESKWLLNIAYMTLGEYPENVPKEFLIPDDVFRSEYPLKTFPDIAPHLGLDVNQLSGGSIVDDFNNDGYLDIVVSSWFITHPLKLFINDQKGGFIDASAESGLDQIGGGLNMIQADYDNDGYMDILLLRGAWMDTLGLYPNSLLKNRGDGTFEDVTIEAGLLSFHPTQTATWGDFNNDGWLDLFIGNESSSKDNIHPCELYLNQQDGTFKEVAAMAGVSISTADSFHYVKGVVSGDYDNDGFLDIYISTINSDTPNILLKNTGMDDNNIPRFENVTETAGVSDIFSSFTCWFWDYNNDGLLDLYVPGYGKGLNAGAVTKDIAAEYLGMPHTAVVARLYENLGNGKFKNVAKEVGLEKISYAMGANFGDLDNDGYLDIYLSTGEARFSSIIPNKVYRNAAGKKFQDVTTAGGFGQIQKGHAVSFADLDNDGDQDIHVVLGGAFEGDNFPNSLYLNPYDESKNWISIKLEGTASNRSAIGSKVKIKLGDKATGRFIYREVNSGGSFGSNPLTMHVGLGENSVIDEIEIIWAGSKSTQLLKKVRANQFIKIIEGEDKWQVLNLKKLDFNKSSPPFMDHHH</sequence>
<dbReference type="Gene3D" id="1.25.40.10">
    <property type="entry name" value="Tetratricopeptide repeat domain"/>
    <property type="match status" value="1"/>
</dbReference>
<dbReference type="InterPro" id="IPR011519">
    <property type="entry name" value="UnbV_ASPIC"/>
</dbReference>
<dbReference type="eggNOG" id="COG0457">
    <property type="taxonomic scope" value="Bacteria"/>
</dbReference>
<dbReference type="RefSeq" id="WP_035069681.1">
    <property type="nucleotide sequence ID" value="NZ_JMIH01000011.1"/>
</dbReference>
<evidence type="ECO:0000313" key="3">
    <source>
        <dbReference type="EMBL" id="KEO75479.1"/>
    </source>
</evidence>
<keyword evidence="4" id="KW-1185">Reference proteome</keyword>
<dbReference type="Pfam" id="PF07593">
    <property type="entry name" value="UnbV_ASPIC"/>
    <property type="match status" value="1"/>
</dbReference>
<keyword evidence="1" id="KW-0732">Signal</keyword>
<dbReference type="Proteomes" id="UP000027821">
    <property type="component" value="Unassembled WGS sequence"/>
</dbReference>
<dbReference type="AlphaFoldDB" id="A0A074L2R2"/>
<dbReference type="InterPro" id="IPR028994">
    <property type="entry name" value="Integrin_alpha_N"/>
</dbReference>
<dbReference type="InterPro" id="IPR011990">
    <property type="entry name" value="TPR-like_helical_dom_sf"/>
</dbReference>
<dbReference type="SUPFAM" id="SSF69318">
    <property type="entry name" value="Integrin alpha N-terminal domain"/>
    <property type="match status" value="1"/>
</dbReference>
<dbReference type="Pfam" id="PF13517">
    <property type="entry name" value="FG-GAP_3"/>
    <property type="match status" value="4"/>
</dbReference>
<evidence type="ECO:0000313" key="4">
    <source>
        <dbReference type="Proteomes" id="UP000027821"/>
    </source>
</evidence>
<proteinExistence type="predicted"/>
<dbReference type="PANTHER" id="PTHR16026">
    <property type="entry name" value="CARTILAGE ACIDIC PROTEIN 1"/>
    <property type="match status" value="1"/>
</dbReference>
<protein>
    <recommendedName>
        <fullName evidence="2">ASPIC/UnbV domain-containing protein</fullName>
    </recommendedName>
</protein>
<dbReference type="InterPro" id="IPR027039">
    <property type="entry name" value="Crtac1"/>
</dbReference>
<dbReference type="Gene3D" id="2.130.10.130">
    <property type="entry name" value="Integrin alpha, N-terminal"/>
    <property type="match status" value="2"/>
</dbReference>
<dbReference type="EMBL" id="JMIH01000011">
    <property type="protein sequence ID" value="KEO75479.1"/>
    <property type="molecule type" value="Genomic_DNA"/>
</dbReference>
<organism evidence="3 4">
    <name type="scientific">Anditalea andensis</name>
    <dbReference type="NCBI Taxonomy" id="1048983"/>
    <lineage>
        <taxon>Bacteria</taxon>
        <taxon>Pseudomonadati</taxon>
        <taxon>Bacteroidota</taxon>
        <taxon>Cytophagia</taxon>
        <taxon>Cytophagales</taxon>
        <taxon>Cytophagaceae</taxon>
        <taxon>Anditalea</taxon>
    </lineage>
</organism>
<dbReference type="PANTHER" id="PTHR16026:SF0">
    <property type="entry name" value="CARTILAGE ACIDIC PROTEIN 1"/>
    <property type="match status" value="1"/>
</dbReference>
<evidence type="ECO:0000256" key="1">
    <source>
        <dbReference type="ARBA" id="ARBA00022729"/>
    </source>
</evidence>
<evidence type="ECO:0000259" key="2">
    <source>
        <dbReference type="Pfam" id="PF07593"/>
    </source>
</evidence>
<reference evidence="3 4" key="1">
    <citation type="submission" date="2014-04" db="EMBL/GenBank/DDBJ databases">
        <title>Characterization and application of a salt tolerant electro-active bacterium.</title>
        <authorList>
            <person name="Yang L."/>
            <person name="Wei S."/>
            <person name="Tay Q.X.M."/>
        </authorList>
    </citation>
    <scope>NUCLEOTIDE SEQUENCE [LARGE SCALE GENOMIC DNA]</scope>
    <source>
        <strain evidence="3 4">LY1</strain>
    </source>
</reference>
<dbReference type="SUPFAM" id="SSF48452">
    <property type="entry name" value="TPR-like"/>
    <property type="match status" value="1"/>
</dbReference>
<comment type="caution">
    <text evidence="3">The sequence shown here is derived from an EMBL/GenBank/DDBJ whole genome shotgun (WGS) entry which is preliminary data.</text>
</comment>
<name>A0A074L2R2_9BACT</name>
<dbReference type="InterPro" id="IPR013517">
    <property type="entry name" value="FG-GAP"/>
</dbReference>
<accession>A0A074L2R2</accession>